<dbReference type="InterPro" id="IPR036291">
    <property type="entry name" value="NAD(P)-bd_dom_sf"/>
</dbReference>
<gene>
    <name evidence="4" type="ORF">CLAN_1488</name>
</gene>
<protein>
    <submittedName>
        <fullName evidence="4">3-oxoacyl-[acp] reductase</fullName>
    </submittedName>
</protein>
<evidence type="ECO:0000313" key="5">
    <source>
        <dbReference type="Proteomes" id="UP000202031"/>
    </source>
</evidence>
<sequence length="239" mass="25545">MLNRVLITGSSRGIGRAIALRLGKAGYKVVINARSDSDELKSLENELEESFGSKLIFDVSDTEQSRKVITDDIEKNGAFYAIILNAGITADNTFVALSENEWKGVIDVNLHSFYNVLNPSLMPLIRTKKPGRVVAITSVSGVIGNRGQSNYAASKAGVDGAIKSLAIELASRNITVNSIACGVIQTDMTSDINEDFIKFAVPAKRAGSVDEVSGVVEFLLSKDASYITRQVIGVNGGLC</sequence>
<dbReference type="InterPro" id="IPR050259">
    <property type="entry name" value="SDR"/>
</dbReference>
<dbReference type="KEGG" id="clx:CLAN_1488"/>
<dbReference type="SUPFAM" id="SSF51735">
    <property type="entry name" value="NAD(P)-binding Rossmann-fold domains"/>
    <property type="match status" value="1"/>
</dbReference>
<accession>A0A1X9SPJ1</accession>
<dbReference type="PRINTS" id="PR00080">
    <property type="entry name" value="SDRFAMILY"/>
</dbReference>
<dbReference type="PANTHER" id="PTHR42879">
    <property type="entry name" value="3-OXOACYL-(ACYL-CARRIER-PROTEIN) REDUCTASE"/>
    <property type="match status" value="1"/>
</dbReference>
<dbReference type="Gene3D" id="3.40.50.720">
    <property type="entry name" value="NAD(P)-binding Rossmann-like Domain"/>
    <property type="match status" value="1"/>
</dbReference>
<evidence type="ECO:0000256" key="2">
    <source>
        <dbReference type="ARBA" id="ARBA00023002"/>
    </source>
</evidence>
<reference evidence="5" key="2">
    <citation type="journal article" date="2017" name="Genome Biol. Evol.">
        <title>Comparative genomic analysis identifies a Campylobacter clade deficient in selenium metabolism.</title>
        <authorList>
            <person name="Miller W.G."/>
            <person name="Yee E."/>
            <person name="Lopes B.S."/>
            <person name="Chapman M.H."/>
            <person name="Huynh S."/>
            <person name="Bono J.L."/>
            <person name="Parker C.T."/>
            <person name="Strachan N.J.C."/>
            <person name="Forbes K.J."/>
        </authorList>
    </citation>
    <scope>NUCLEOTIDE SEQUENCE [LARGE SCALE GENOMIC DNA]</scope>
    <source>
        <strain evidence="5">NCTC 13004</strain>
    </source>
</reference>
<organism evidence="4 5">
    <name type="scientific">Campylobacter lanienae NCTC 13004</name>
    <dbReference type="NCBI Taxonomy" id="1031753"/>
    <lineage>
        <taxon>Bacteria</taxon>
        <taxon>Pseudomonadati</taxon>
        <taxon>Campylobacterota</taxon>
        <taxon>Epsilonproteobacteria</taxon>
        <taxon>Campylobacterales</taxon>
        <taxon>Campylobacteraceae</taxon>
        <taxon>Campylobacter</taxon>
    </lineage>
</organism>
<dbReference type="FunFam" id="3.40.50.720:FF:000173">
    <property type="entry name" value="3-oxoacyl-[acyl-carrier protein] reductase"/>
    <property type="match status" value="1"/>
</dbReference>
<name>A0A1X9SPJ1_9BACT</name>
<dbReference type="GO" id="GO:0016491">
    <property type="term" value="F:oxidoreductase activity"/>
    <property type="evidence" value="ECO:0007669"/>
    <property type="project" value="UniProtKB-KW"/>
</dbReference>
<comment type="similarity">
    <text evidence="1">Belongs to the short-chain dehydrogenases/reductases (SDR) family.</text>
</comment>
<evidence type="ECO:0000256" key="1">
    <source>
        <dbReference type="ARBA" id="ARBA00006484"/>
    </source>
</evidence>
<reference evidence="5" key="1">
    <citation type="journal article" date="2017" name="Genome Biol. Evol.">
        <title>Comparative Genomic Analysis Identifies a Campylobacter Clade Deficient in Selenium Metabolism.</title>
        <authorList>
            <person name="Miller W.G."/>
            <person name="Yee E."/>
            <person name="Lopes B.S."/>
            <person name="Chapman M.H."/>
            <person name="Huynh S."/>
            <person name="Bono J.L."/>
            <person name="Parker C.T."/>
            <person name="Strachan N.J.C."/>
            <person name="Forbes K.J."/>
        </authorList>
    </citation>
    <scope>NUCLEOTIDE SEQUENCE [LARGE SCALE GENOMIC DNA]</scope>
    <source>
        <strain evidence="5">NCTC 13004</strain>
    </source>
</reference>
<dbReference type="NCBIfam" id="NF004200">
    <property type="entry name" value="PRK05653.1-5"/>
    <property type="match status" value="1"/>
</dbReference>
<proteinExistence type="inferred from homology"/>
<dbReference type="PRINTS" id="PR00081">
    <property type="entry name" value="GDHRDH"/>
</dbReference>
<dbReference type="PANTHER" id="PTHR42879:SF2">
    <property type="entry name" value="3-OXOACYL-[ACYL-CARRIER-PROTEIN] REDUCTASE FABG"/>
    <property type="match status" value="1"/>
</dbReference>
<dbReference type="InterPro" id="IPR057326">
    <property type="entry name" value="KR_dom"/>
</dbReference>
<evidence type="ECO:0000259" key="3">
    <source>
        <dbReference type="SMART" id="SM00822"/>
    </source>
</evidence>
<dbReference type="AlphaFoldDB" id="A0A1X9SPJ1"/>
<dbReference type="RefSeq" id="WP_100590968.1">
    <property type="nucleotide sequence ID" value="NZ_CP015578.1"/>
</dbReference>
<dbReference type="InterPro" id="IPR002347">
    <property type="entry name" value="SDR_fam"/>
</dbReference>
<dbReference type="Proteomes" id="UP000202031">
    <property type="component" value="Chromosome"/>
</dbReference>
<feature type="domain" description="Ketoreductase" evidence="3">
    <location>
        <begin position="3"/>
        <end position="187"/>
    </location>
</feature>
<dbReference type="EMBL" id="CP015578">
    <property type="protein sequence ID" value="ARQ98203.1"/>
    <property type="molecule type" value="Genomic_DNA"/>
</dbReference>
<dbReference type="NCBIfam" id="NF009466">
    <property type="entry name" value="PRK12826.1-2"/>
    <property type="match status" value="1"/>
</dbReference>
<dbReference type="GeneID" id="46921952"/>
<evidence type="ECO:0000313" key="4">
    <source>
        <dbReference type="EMBL" id="ARQ98203.1"/>
    </source>
</evidence>
<dbReference type="Pfam" id="PF13561">
    <property type="entry name" value="adh_short_C2"/>
    <property type="match status" value="1"/>
</dbReference>
<dbReference type="SMART" id="SM00822">
    <property type="entry name" value="PKS_KR"/>
    <property type="match status" value="1"/>
</dbReference>
<keyword evidence="2" id="KW-0560">Oxidoreductase</keyword>